<proteinExistence type="predicted"/>
<keyword evidence="3" id="KW-1185">Reference proteome</keyword>
<name>A0A5B7H7D1_PORTR</name>
<evidence type="ECO:0000256" key="1">
    <source>
        <dbReference type="SAM" id="MobiDB-lite"/>
    </source>
</evidence>
<organism evidence="2 3">
    <name type="scientific">Portunus trituberculatus</name>
    <name type="common">Swimming crab</name>
    <name type="synonym">Neptunus trituberculatus</name>
    <dbReference type="NCBI Taxonomy" id="210409"/>
    <lineage>
        <taxon>Eukaryota</taxon>
        <taxon>Metazoa</taxon>
        <taxon>Ecdysozoa</taxon>
        <taxon>Arthropoda</taxon>
        <taxon>Crustacea</taxon>
        <taxon>Multicrustacea</taxon>
        <taxon>Malacostraca</taxon>
        <taxon>Eumalacostraca</taxon>
        <taxon>Eucarida</taxon>
        <taxon>Decapoda</taxon>
        <taxon>Pleocyemata</taxon>
        <taxon>Brachyura</taxon>
        <taxon>Eubrachyura</taxon>
        <taxon>Portunoidea</taxon>
        <taxon>Portunidae</taxon>
        <taxon>Portuninae</taxon>
        <taxon>Portunus</taxon>
    </lineage>
</organism>
<feature type="region of interest" description="Disordered" evidence="1">
    <location>
        <begin position="1"/>
        <end position="22"/>
    </location>
</feature>
<accession>A0A5B7H7D1</accession>
<dbReference type="EMBL" id="VSRR010027184">
    <property type="protein sequence ID" value="MPC68050.1"/>
    <property type="molecule type" value="Genomic_DNA"/>
</dbReference>
<feature type="compositionally biased region" description="Polar residues" evidence="1">
    <location>
        <begin position="7"/>
        <end position="22"/>
    </location>
</feature>
<evidence type="ECO:0000313" key="2">
    <source>
        <dbReference type="EMBL" id="MPC68050.1"/>
    </source>
</evidence>
<dbReference type="Proteomes" id="UP000324222">
    <property type="component" value="Unassembled WGS sequence"/>
</dbReference>
<comment type="caution">
    <text evidence="2">The sequence shown here is derived from an EMBL/GenBank/DDBJ whole genome shotgun (WGS) entry which is preliminary data.</text>
</comment>
<evidence type="ECO:0000313" key="3">
    <source>
        <dbReference type="Proteomes" id="UP000324222"/>
    </source>
</evidence>
<dbReference type="AlphaFoldDB" id="A0A5B7H7D1"/>
<reference evidence="2 3" key="1">
    <citation type="submission" date="2019-05" db="EMBL/GenBank/DDBJ databases">
        <title>Another draft genome of Portunus trituberculatus and its Hox gene families provides insights of decapod evolution.</title>
        <authorList>
            <person name="Jeong J.-H."/>
            <person name="Song I."/>
            <person name="Kim S."/>
            <person name="Choi T."/>
            <person name="Kim D."/>
            <person name="Ryu S."/>
            <person name="Kim W."/>
        </authorList>
    </citation>
    <scope>NUCLEOTIDE SEQUENCE [LARGE SCALE GENOMIC DNA]</scope>
    <source>
        <tissue evidence="2">Muscle</tissue>
    </source>
</reference>
<gene>
    <name evidence="2" type="ORF">E2C01_062240</name>
</gene>
<sequence length="66" mass="7189">MKGTRSMHANKSHNGGIVSSNASSKHMDVAETALWQLIASSAAANMMLAEFPMQSKFKHWCAKHST</sequence>
<protein>
    <submittedName>
        <fullName evidence="2">Uncharacterized protein</fullName>
    </submittedName>
</protein>